<dbReference type="Gene3D" id="2.40.30.10">
    <property type="entry name" value="Translation factors"/>
    <property type="match status" value="1"/>
</dbReference>
<dbReference type="InterPro" id="IPR017938">
    <property type="entry name" value="Riboflavin_synthase-like_b-brl"/>
</dbReference>
<organism evidence="1 2">
    <name type="scientific">Hyaloscypha variabilis (strain UAMH 11265 / GT02V1 / F)</name>
    <name type="common">Meliniomyces variabilis</name>
    <dbReference type="NCBI Taxonomy" id="1149755"/>
    <lineage>
        <taxon>Eukaryota</taxon>
        <taxon>Fungi</taxon>
        <taxon>Dikarya</taxon>
        <taxon>Ascomycota</taxon>
        <taxon>Pezizomycotina</taxon>
        <taxon>Leotiomycetes</taxon>
        <taxon>Helotiales</taxon>
        <taxon>Hyaloscyphaceae</taxon>
        <taxon>Hyaloscypha</taxon>
        <taxon>Hyaloscypha variabilis</taxon>
    </lineage>
</organism>
<dbReference type="STRING" id="1149755.A0A2J6RP42"/>
<dbReference type="AlphaFoldDB" id="A0A2J6RP42"/>
<proteinExistence type="predicted"/>
<accession>A0A2J6RP42</accession>
<dbReference type="Proteomes" id="UP000235786">
    <property type="component" value="Unassembled WGS sequence"/>
</dbReference>
<keyword evidence="2" id="KW-1185">Reference proteome</keyword>
<sequence length="366" mass="42237">MCLVESYFTNNALAESTEPPTVFSSWLGSSLPLESSEAVNHNTKRLRFEFPNSNARSGLILTSSVLVITWPKGKFFPTARPYTPVSPLEISRWESTPGKDLARNCKIFPRPSFPVSFLLTNRQINREASAVLWGDNQIVFQFPLNWHQEHSQSTQQSRLRYRRPPWFVRRHTFVPSVEHLRQIRELVIEVYLFRSKFVNSVADKPAQPAKKVREQLEKFVDVLGEEHHIRTCGIRLCGVVTIDNPNEIAVPFERVRHYSEGGWQHDHVGCCFNTPGRAFGMDYTSLEGLEVLCRQSVDVDQQVLEPLTKLRGPQNVTVEGRITDDWAEYLKVCMKGEVGTTLDEVFEHRTHVQWVEPPKRRKGRRR</sequence>
<evidence type="ECO:0000313" key="2">
    <source>
        <dbReference type="Proteomes" id="UP000235786"/>
    </source>
</evidence>
<reference evidence="1 2" key="1">
    <citation type="submission" date="2016-04" db="EMBL/GenBank/DDBJ databases">
        <title>A degradative enzymes factory behind the ericoid mycorrhizal symbiosis.</title>
        <authorList>
            <consortium name="DOE Joint Genome Institute"/>
            <person name="Martino E."/>
            <person name="Morin E."/>
            <person name="Grelet G."/>
            <person name="Kuo A."/>
            <person name="Kohler A."/>
            <person name="Daghino S."/>
            <person name="Barry K."/>
            <person name="Choi C."/>
            <person name="Cichocki N."/>
            <person name="Clum A."/>
            <person name="Copeland A."/>
            <person name="Hainaut M."/>
            <person name="Haridas S."/>
            <person name="Labutti K."/>
            <person name="Lindquist E."/>
            <person name="Lipzen A."/>
            <person name="Khouja H.-R."/>
            <person name="Murat C."/>
            <person name="Ohm R."/>
            <person name="Olson A."/>
            <person name="Spatafora J."/>
            <person name="Veneault-Fourrey C."/>
            <person name="Henrissat B."/>
            <person name="Grigoriev I."/>
            <person name="Martin F."/>
            <person name="Perotto S."/>
        </authorList>
    </citation>
    <scope>NUCLEOTIDE SEQUENCE [LARGE SCALE GENOMIC DNA]</scope>
    <source>
        <strain evidence="1 2">F</strain>
    </source>
</reference>
<gene>
    <name evidence="1" type="ORF">L207DRAFT_624685</name>
</gene>
<protein>
    <submittedName>
        <fullName evidence="1">Uncharacterized protein</fullName>
    </submittedName>
</protein>
<dbReference type="OrthoDB" id="432685at2759"/>
<dbReference type="EMBL" id="KZ613945">
    <property type="protein sequence ID" value="PMD40287.1"/>
    <property type="molecule type" value="Genomic_DNA"/>
</dbReference>
<dbReference type="SUPFAM" id="SSF63380">
    <property type="entry name" value="Riboflavin synthase domain-like"/>
    <property type="match status" value="1"/>
</dbReference>
<name>A0A2J6RP42_HYAVF</name>
<evidence type="ECO:0000313" key="1">
    <source>
        <dbReference type="EMBL" id="PMD40287.1"/>
    </source>
</evidence>